<reference evidence="3 4" key="1">
    <citation type="submission" date="2015-09" db="EMBL/GenBank/DDBJ databases">
        <authorList>
            <consortium name="Pathogen Informatics"/>
        </authorList>
    </citation>
    <scope>NUCLEOTIDE SEQUENCE [LARGE SCALE GENOMIC DNA]</scope>
    <source>
        <strain evidence="3 4">2789STDY5608838</strain>
    </source>
</reference>
<dbReference type="EMBL" id="CYZA01000013">
    <property type="protein sequence ID" value="CUO23165.1"/>
    <property type="molecule type" value="Genomic_DNA"/>
</dbReference>
<dbReference type="Proteomes" id="UP000095447">
    <property type="component" value="Unassembled WGS sequence"/>
</dbReference>
<feature type="transmembrane region" description="Helical" evidence="1">
    <location>
        <begin position="98"/>
        <end position="117"/>
    </location>
</feature>
<feature type="transmembrane region" description="Helical" evidence="1">
    <location>
        <begin position="12"/>
        <end position="30"/>
    </location>
</feature>
<evidence type="ECO:0000313" key="3">
    <source>
        <dbReference type="EMBL" id="CUO23165.1"/>
    </source>
</evidence>
<dbReference type="PANTHER" id="PTHR36834">
    <property type="entry name" value="MEMBRANE PROTEIN-RELATED"/>
    <property type="match status" value="1"/>
</dbReference>
<keyword evidence="1" id="KW-1133">Transmembrane helix</keyword>
<feature type="domain" description="VanZ-like" evidence="2">
    <location>
        <begin position="17"/>
        <end position="145"/>
    </location>
</feature>
<dbReference type="InterPro" id="IPR053150">
    <property type="entry name" value="Teicoplanin_resist-assoc"/>
</dbReference>
<accession>A0A174DGD9</accession>
<gene>
    <name evidence="3" type="ORF">ERS852395_02420</name>
</gene>
<feature type="transmembrane region" description="Helical" evidence="1">
    <location>
        <begin position="129"/>
        <end position="148"/>
    </location>
</feature>
<dbReference type="Pfam" id="PF04892">
    <property type="entry name" value="VanZ"/>
    <property type="match status" value="1"/>
</dbReference>
<keyword evidence="1" id="KW-0472">Membrane</keyword>
<sequence length="157" mass="18153">MKKETKHIIRTLGTILFILYVLALIYFLFFSEEYGRAAMEERQYRYNLIPFVEIRRFWVYRKQLGLMAVVTNLFGNVIGFLPFGFILPVILDKMRSGWLIVLAGFGLSVTVEVIQLITKVGCFDVDDMILNTAGAALGYLLFVICDHLRRKIYGKKI</sequence>
<keyword evidence="1" id="KW-0812">Transmembrane</keyword>
<name>A0A174DGD9_9FIRM</name>
<organism evidence="3 4">
    <name type="scientific">Blautia obeum</name>
    <dbReference type="NCBI Taxonomy" id="40520"/>
    <lineage>
        <taxon>Bacteria</taxon>
        <taxon>Bacillati</taxon>
        <taxon>Bacillota</taxon>
        <taxon>Clostridia</taxon>
        <taxon>Lachnospirales</taxon>
        <taxon>Lachnospiraceae</taxon>
        <taxon>Blautia</taxon>
    </lineage>
</organism>
<dbReference type="AlphaFoldDB" id="A0A174DGD9"/>
<evidence type="ECO:0000256" key="1">
    <source>
        <dbReference type="SAM" id="Phobius"/>
    </source>
</evidence>
<dbReference type="PANTHER" id="PTHR36834:SF1">
    <property type="entry name" value="INTEGRAL MEMBRANE PROTEIN"/>
    <property type="match status" value="1"/>
</dbReference>
<dbReference type="RefSeq" id="WP_055053756.1">
    <property type="nucleotide sequence ID" value="NZ_CYZA01000013.1"/>
</dbReference>
<protein>
    <submittedName>
        <fullName evidence="3">Predicted integral membrane protein</fullName>
    </submittedName>
</protein>
<proteinExistence type="predicted"/>
<evidence type="ECO:0000313" key="4">
    <source>
        <dbReference type="Proteomes" id="UP000095447"/>
    </source>
</evidence>
<feature type="transmembrane region" description="Helical" evidence="1">
    <location>
        <begin position="66"/>
        <end position="91"/>
    </location>
</feature>
<evidence type="ECO:0000259" key="2">
    <source>
        <dbReference type="Pfam" id="PF04892"/>
    </source>
</evidence>
<dbReference type="InterPro" id="IPR006976">
    <property type="entry name" value="VanZ-like"/>
</dbReference>